<reference evidence="2" key="1">
    <citation type="submission" date="2016-10" db="EMBL/GenBank/DDBJ databases">
        <title>Sequence of Gallionella enrichment culture.</title>
        <authorList>
            <person name="Poehlein A."/>
            <person name="Muehling M."/>
            <person name="Daniel R."/>
        </authorList>
    </citation>
    <scope>NUCLEOTIDE SEQUENCE</scope>
</reference>
<gene>
    <name evidence="2" type="ORF">GALL_433190</name>
</gene>
<name>A0A1J5QGC2_9ZZZZ</name>
<organism evidence="2">
    <name type="scientific">mine drainage metagenome</name>
    <dbReference type="NCBI Taxonomy" id="410659"/>
    <lineage>
        <taxon>unclassified sequences</taxon>
        <taxon>metagenomes</taxon>
        <taxon>ecological metagenomes</taxon>
    </lineage>
</organism>
<proteinExistence type="predicted"/>
<comment type="caution">
    <text evidence="2">The sequence shown here is derived from an EMBL/GenBank/DDBJ whole genome shotgun (WGS) entry which is preliminary data.</text>
</comment>
<sequence>MKFLVDAQLPRRLAIWLRDHGYDALRTLDLPAGNRTTDAELLAVAAREERAVITKDDDFVRTFLVRGEPETLLLVATGNIGNRALEQLMQTHWLQIETSLQKHRFVELQRERLVVHD</sequence>
<evidence type="ECO:0000259" key="1">
    <source>
        <dbReference type="Pfam" id="PF18480"/>
    </source>
</evidence>
<dbReference type="Pfam" id="PF18480">
    <property type="entry name" value="DUF5615"/>
    <property type="match status" value="1"/>
</dbReference>
<evidence type="ECO:0000313" key="2">
    <source>
        <dbReference type="EMBL" id="OIQ75013.1"/>
    </source>
</evidence>
<protein>
    <recommendedName>
        <fullName evidence="1">DUF5615 domain-containing protein</fullName>
    </recommendedName>
</protein>
<feature type="domain" description="DUF5615" evidence="1">
    <location>
        <begin position="1"/>
        <end position="110"/>
    </location>
</feature>
<accession>A0A1J5QGC2</accession>
<dbReference type="AlphaFoldDB" id="A0A1J5QGC2"/>
<dbReference type="EMBL" id="MLJW01002305">
    <property type="protein sequence ID" value="OIQ75013.1"/>
    <property type="molecule type" value="Genomic_DNA"/>
</dbReference>
<dbReference type="InterPro" id="IPR041049">
    <property type="entry name" value="DUF5615"/>
</dbReference>